<organism evidence="14 15">
    <name type="scientific">Dekkera bruxellensis</name>
    <name type="common">Brettanomyces custersii</name>
    <dbReference type="NCBI Taxonomy" id="5007"/>
    <lineage>
        <taxon>Eukaryota</taxon>
        <taxon>Fungi</taxon>
        <taxon>Dikarya</taxon>
        <taxon>Ascomycota</taxon>
        <taxon>Saccharomycotina</taxon>
        <taxon>Pichiomycetes</taxon>
        <taxon>Pichiales</taxon>
        <taxon>Pichiaceae</taxon>
        <taxon>Brettanomyces</taxon>
    </lineage>
</organism>
<evidence type="ECO:0000256" key="2">
    <source>
        <dbReference type="ARBA" id="ARBA00006103"/>
    </source>
</evidence>
<dbReference type="Proteomes" id="UP000478008">
    <property type="component" value="Unassembled WGS sequence"/>
</dbReference>
<evidence type="ECO:0000256" key="7">
    <source>
        <dbReference type="ARBA" id="ARBA00022989"/>
    </source>
</evidence>
<keyword evidence="9 10" id="KW-0472">Membrane</keyword>
<dbReference type="EMBL" id="JABCYN010000022">
    <property type="protein sequence ID" value="KAF6013069.1"/>
    <property type="molecule type" value="Genomic_DNA"/>
</dbReference>
<dbReference type="InterPro" id="IPR030671">
    <property type="entry name" value="Sec61-beta/Sbh"/>
</dbReference>
<keyword evidence="8 10" id="KW-0811">Translocation</keyword>
<evidence type="ECO:0000256" key="1">
    <source>
        <dbReference type="ARBA" id="ARBA00004389"/>
    </source>
</evidence>
<keyword evidence="15" id="KW-1185">Reference proteome</keyword>
<comment type="similarity">
    <text evidence="2 10">Belongs to the SEC61-beta family.</text>
</comment>
<dbReference type="GO" id="GO:0005784">
    <property type="term" value="C:Sec61 translocon complex"/>
    <property type="evidence" value="ECO:0007669"/>
    <property type="project" value="UniProtKB-UniRule"/>
</dbReference>
<proteinExistence type="inferred from homology"/>
<evidence type="ECO:0000256" key="12">
    <source>
        <dbReference type="SAM" id="Phobius"/>
    </source>
</evidence>
<accession>A0A7D9GX72</accession>
<dbReference type="Proteomes" id="UP000568158">
    <property type="component" value="Unassembled WGS sequence"/>
</dbReference>
<dbReference type="AlphaFoldDB" id="A0A7D9GX72"/>
<evidence type="ECO:0000256" key="8">
    <source>
        <dbReference type="ARBA" id="ARBA00023010"/>
    </source>
</evidence>
<keyword evidence="7 12" id="KW-1133">Transmembrane helix</keyword>
<feature type="compositionally biased region" description="Low complexity" evidence="11">
    <location>
        <begin position="33"/>
        <end position="44"/>
    </location>
</feature>
<feature type="region of interest" description="Disordered" evidence="11">
    <location>
        <begin position="1"/>
        <end position="44"/>
    </location>
</feature>
<dbReference type="PIRSF" id="PIRSF006398">
    <property type="entry name" value="Sec61_beta_euk"/>
    <property type="match status" value="1"/>
</dbReference>
<evidence type="ECO:0000256" key="9">
    <source>
        <dbReference type="ARBA" id="ARBA00023136"/>
    </source>
</evidence>
<reference evidence="14 15" key="1">
    <citation type="submission" date="2019-07" db="EMBL/GenBank/DDBJ databases">
        <authorList>
            <person name="Friedrich A."/>
            <person name="Schacherer J."/>
        </authorList>
    </citation>
    <scope>NUCLEOTIDE SEQUENCE [LARGE SCALE GENOMIC DNA]</scope>
</reference>
<keyword evidence="4 12" id="KW-0812">Transmembrane</keyword>
<name>A0A7D9GX72_DEKBR</name>
<dbReference type="EMBL" id="CABFWN010000001">
    <property type="protein sequence ID" value="VUG16003.1"/>
    <property type="molecule type" value="Genomic_DNA"/>
</dbReference>
<protein>
    <recommendedName>
        <fullName evidence="10">Protein transport protein Sec61 subunit beta</fullName>
    </recommendedName>
</protein>
<keyword evidence="3 10" id="KW-0813">Transport</keyword>
<comment type="subcellular location">
    <subcellularLocation>
        <location evidence="1">Endoplasmic reticulum membrane</location>
        <topology evidence="1">Single-pass membrane protein</topology>
    </subcellularLocation>
</comment>
<evidence type="ECO:0000256" key="6">
    <source>
        <dbReference type="ARBA" id="ARBA00022927"/>
    </source>
</evidence>
<evidence type="ECO:0000313" key="14">
    <source>
        <dbReference type="EMBL" id="VUG16003.1"/>
    </source>
</evidence>
<dbReference type="InterPro" id="IPR016482">
    <property type="entry name" value="SecG/Sec61-beta/Sbh"/>
</dbReference>
<evidence type="ECO:0000256" key="5">
    <source>
        <dbReference type="ARBA" id="ARBA00022824"/>
    </source>
</evidence>
<gene>
    <name evidence="14" type="primary">SBH2</name>
    <name evidence="14" type="ORF">DEBR0S1_05094G</name>
    <name evidence="13" type="ORF">HII12_001784</name>
</gene>
<evidence type="ECO:0000313" key="16">
    <source>
        <dbReference type="Proteomes" id="UP000568158"/>
    </source>
</evidence>
<feature type="transmembrane region" description="Helical" evidence="12">
    <location>
        <begin position="62"/>
        <end position="81"/>
    </location>
</feature>
<sequence length="89" mass="9538">MSSSIPGGAKTLSKRRANKENKLRQQKLNKPNSSRAAGAGGSSSSMLKIYTDEADGFKIDPLVVLIFAVAFIFSVVVLHVISKLTGKIF</sequence>
<dbReference type="Pfam" id="PF03911">
    <property type="entry name" value="Sec61_beta"/>
    <property type="match status" value="1"/>
</dbReference>
<keyword evidence="6 10" id="KW-0653">Protein transport</keyword>
<keyword evidence="5 10" id="KW-0256">Endoplasmic reticulum</keyword>
<evidence type="ECO:0000256" key="4">
    <source>
        <dbReference type="ARBA" id="ARBA00022692"/>
    </source>
</evidence>
<evidence type="ECO:0000256" key="11">
    <source>
        <dbReference type="SAM" id="MobiDB-lite"/>
    </source>
</evidence>
<evidence type="ECO:0000256" key="3">
    <source>
        <dbReference type="ARBA" id="ARBA00022448"/>
    </source>
</evidence>
<comment type="function">
    <text evidence="10">Necessary for protein translocation in the endoplasmic reticulum.</text>
</comment>
<dbReference type="PANTHER" id="PTHR13509">
    <property type="entry name" value="SEC61 SUBUNIT BETA"/>
    <property type="match status" value="1"/>
</dbReference>
<evidence type="ECO:0000313" key="15">
    <source>
        <dbReference type="Proteomes" id="UP000478008"/>
    </source>
</evidence>
<dbReference type="GO" id="GO:0006886">
    <property type="term" value="P:intracellular protein transport"/>
    <property type="evidence" value="ECO:0007669"/>
    <property type="project" value="InterPro"/>
</dbReference>
<reference evidence="13 16" key="2">
    <citation type="journal article" date="2020" name="Appl. Microbiol. Biotechnol.">
        <title>Targeted gene deletion in Brettanomyces bruxellensis with an expression-free CRISPR-Cas9 system.</title>
        <authorList>
            <person name="Varela C."/>
            <person name="Bartel C."/>
            <person name="Onetto C."/>
            <person name="Borneman A."/>
        </authorList>
    </citation>
    <scope>NUCLEOTIDE SEQUENCE [LARGE SCALE GENOMIC DNA]</scope>
    <source>
        <strain evidence="13 16">AWRI1613</strain>
    </source>
</reference>
<evidence type="ECO:0000256" key="10">
    <source>
        <dbReference type="PIRNR" id="PIRNR006398"/>
    </source>
</evidence>
<evidence type="ECO:0000313" key="13">
    <source>
        <dbReference type="EMBL" id="KAF6013069.1"/>
    </source>
</evidence>